<dbReference type="FunFam" id="3.30.559.10:FF:000007">
    <property type="entry name" value="Dihydrolipoamide acetyltransferase component of pyruvate dehydrogenase complex"/>
    <property type="match status" value="1"/>
</dbReference>
<name>D6YW47_WADCW</name>
<dbReference type="PANTHER" id="PTHR43416:SF5">
    <property type="entry name" value="DIHYDROLIPOYLLYSINE-RESIDUE SUCCINYLTRANSFERASE COMPONENT OF 2-OXOGLUTARATE DEHYDROGENASE COMPLEX, MITOCHONDRIAL"/>
    <property type="match status" value="1"/>
</dbReference>
<dbReference type="PROSITE" id="PS50968">
    <property type="entry name" value="BIOTINYL_LIPOYL"/>
    <property type="match status" value="1"/>
</dbReference>
<keyword evidence="7" id="KW-0450">Lipoyl</keyword>
<dbReference type="InterPro" id="IPR006255">
    <property type="entry name" value="SucB"/>
</dbReference>
<evidence type="ECO:0000256" key="9">
    <source>
        <dbReference type="ARBA" id="ARBA00052761"/>
    </source>
</evidence>
<dbReference type="GO" id="GO:0004149">
    <property type="term" value="F:dihydrolipoyllysine-residue succinyltransferase activity"/>
    <property type="evidence" value="ECO:0007669"/>
    <property type="project" value="UniProtKB-UniRule"/>
</dbReference>
<dbReference type="InterPro" id="IPR001078">
    <property type="entry name" value="2-oxoacid_DH_actylTfrase"/>
</dbReference>
<proteinExistence type="inferred from homology"/>
<dbReference type="KEGG" id="wch:wcw_0998"/>
<comment type="catalytic activity">
    <reaction evidence="9">
        <text>N(6)-[(R)-dihydrolipoyl]-L-lysyl-[protein] + succinyl-CoA = N(6)-[(R)-S(8)-succinyldihydrolipoyl]-L-lysyl-[protein] + CoA</text>
        <dbReference type="Rhea" id="RHEA:15213"/>
        <dbReference type="Rhea" id="RHEA-COMP:10475"/>
        <dbReference type="Rhea" id="RHEA-COMP:20092"/>
        <dbReference type="ChEBI" id="CHEBI:57287"/>
        <dbReference type="ChEBI" id="CHEBI:57292"/>
        <dbReference type="ChEBI" id="CHEBI:83100"/>
        <dbReference type="ChEBI" id="CHEBI:83120"/>
        <dbReference type="EC" id="2.3.1.61"/>
    </reaction>
</comment>
<comment type="pathway">
    <text evidence="3">Amino-acid degradation; L-lysine degradation via saccharopine pathway; glutaryl-CoA from L-lysine: step 6/6.</text>
</comment>
<dbReference type="InterPro" id="IPR003016">
    <property type="entry name" value="2-oxoA_DH_lipoyl-BS"/>
</dbReference>
<dbReference type="eggNOG" id="COG0508">
    <property type="taxonomic scope" value="Bacteria"/>
</dbReference>
<comment type="function">
    <text evidence="2">E2 component of the 2-oxoglutarate dehydrogenase (OGDH) complex which catalyzes the second step in the conversion of 2-oxoglutarate to succinyl-CoA and CO(2).</text>
</comment>
<evidence type="ECO:0000256" key="1">
    <source>
        <dbReference type="ARBA" id="ARBA00001938"/>
    </source>
</evidence>
<keyword evidence="5" id="KW-0816">Tricarboxylic acid cycle</keyword>
<dbReference type="OrthoDB" id="9805770at2"/>
<dbReference type="GO" id="GO:0006099">
    <property type="term" value="P:tricarboxylic acid cycle"/>
    <property type="evidence" value="ECO:0007669"/>
    <property type="project" value="UniProtKB-UniRule"/>
</dbReference>
<evidence type="ECO:0000256" key="8">
    <source>
        <dbReference type="ARBA" id="ARBA00023315"/>
    </source>
</evidence>
<dbReference type="InterPro" id="IPR023213">
    <property type="entry name" value="CAT-like_dom_sf"/>
</dbReference>
<dbReference type="InterPro" id="IPR011053">
    <property type="entry name" value="Single_hybrid_motif"/>
</dbReference>
<dbReference type="GO" id="GO:0045252">
    <property type="term" value="C:oxoglutarate dehydrogenase complex"/>
    <property type="evidence" value="ECO:0007669"/>
    <property type="project" value="UniProtKB-UniRule"/>
</dbReference>
<reference evidence="13 14" key="1">
    <citation type="journal article" date="2010" name="PLoS ONE">
        <title>The Waddlia genome: a window into chlamydial biology.</title>
        <authorList>
            <person name="Bertelli C."/>
            <person name="Collyn F."/>
            <person name="Croxatto A."/>
            <person name="Ruckert C."/>
            <person name="Polkinghorne A."/>
            <person name="Kebbi-Beghdadi C."/>
            <person name="Goesmann A."/>
            <person name="Vaughan L."/>
            <person name="Greub G."/>
        </authorList>
    </citation>
    <scope>NUCLEOTIDE SEQUENCE [LARGE SCALE GENOMIC DNA]</scope>
    <source>
        <strain evidence="14">ATCC VR-1470 / WSU 86-1044</strain>
    </source>
</reference>
<dbReference type="CDD" id="cd06849">
    <property type="entry name" value="lipoyl_domain"/>
    <property type="match status" value="1"/>
</dbReference>
<evidence type="ECO:0000256" key="7">
    <source>
        <dbReference type="ARBA" id="ARBA00022823"/>
    </source>
</evidence>
<comment type="similarity">
    <text evidence="4">Belongs to the 2-oxoacid dehydrogenase family.</text>
</comment>
<dbReference type="GO" id="GO:0033512">
    <property type="term" value="P:L-lysine catabolic process to acetyl-CoA via saccharopine"/>
    <property type="evidence" value="ECO:0007669"/>
    <property type="project" value="UniProtKB-UniPathway"/>
</dbReference>
<dbReference type="EMBL" id="CP001928">
    <property type="protein sequence ID" value="ADI38358.1"/>
    <property type="molecule type" value="Genomic_DNA"/>
</dbReference>
<dbReference type="Pfam" id="PF00364">
    <property type="entry name" value="Biotin_lipoyl"/>
    <property type="match status" value="1"/>
</dbReference>
<dbReference type="SUPFAM" id="SSF51230">
    <property type="entry name" value="Single hybrid motif"/>
    <property type="match status" value="1"/>
</dbReference>
<dbReference type="EC" id="2.3.1.61" evidence="10"/>
<comment type="cofactor">
    <cofactor evidence="1">
        <name>(R)-lipoate</name>
        <dbReference type="ChEBI" id="CHEBI:83088"/>
    </cofactor>
</comment>
<sequence>MKEEIKVPAMGESITEATVGQILKPSGSHVKMDEEILELETDKVNQVLYASQTGVLTLTVETDDVVKIDQVIGLIDSDGGKPEKKEEKASAPVLKKEEKKPEKGIRHSREAFVAEIGKQEKSAPPPTMKKERGETRRRMTKIRKVIAKRLVEAQAATAMLTTFNEADLSQVMKLRTKYKEAFIKEHDAKLGFMSFFVKAVVSALETFPDINSYIDGDEIVHRDYYDIGIAVGTERGLIVPVLRDCDQKNFADIEKGIIEFAEKARAGTISVDDLQGGGFTITNGGIYGSMLSTPILNHPQVGILGMHNIQKRAVVVNDEIVIRPMMYLALSYDHRIVDGKEAVSFLVHVKNCLEDPSRLLLGV</sequence>
<evidence type="ECO:0000256" key="2">
    <source>
        <dbReference type="ARBA" id="ARBA00004052"/>
    </source>
</evidence>
<dbReference type="UniPathway" id="UPA00868">
    <property type="reaction ID" value="UER00840"/>
</dbReference>
<dbReference type="GO" id="GO:0005829">
    <property type="term" value="C:cytosol"/>
    <property type="evidence" value="ECO:0007669"/>
    <property type="project" value="TreeGrafter"/>
</dbReference>
<protein>
    <recommendedName>
        <fullName evidence="10">Dihydrolipoyllysine-residue succinyltransferase</fullName>
        <ecNumber evidence="10">2.3.1.61</ecNumber>
    </recommendedName>
</protein>
<evidence type="ECO:0000259" key="12">
    <source>
        <dbReference type="PROSITE" id="PS50968"/>
    </source>
</evidence>
<evidence type="ECO:0000256" key="11">
    <source>
        <dbReference type="SAM" id="MobiDB-lite"/>
    </source>
</evidence>
<feature type="region of interest" description="Disordered" evidence="11">
    <location>
        <begin position="76"/>
        <end position="105"/>
    </location>
</feature>
<dbReference type="HOGENOM" id="CLU_016733_0_0_0"/>
<dbReference type="AlphaFoldDB" id="D6YW47"/>
<evidence type="ECO:0000313" key="13">
    <source>
        <dbReference type="EMBL" id="ADI38358.1"/>
    </source>
</evidence>
<dbReference type="RefSeq" id="WP_013182072.1">
    <property type="nucleotide sequence ID" value="NC_014225.1"/>
</dbReference>
<dbReference type="PANTHER" id="PTHR43416">
    <property type="entry name" value="DIHYDROLIPOYLLYSINE-RESIDUE SUCCINYLTRANSFERASE COMPONENT OF 2-OXOGLUTARATE DEHYDROGENASE COMPLEX, MITOCHONDRIAL-RELATED"/>
    <property type="match status" value="1"/>
</dbReference>
<evidence type="ECO:0000256" key="10">
    <source>
        <dbReference type="NCBIfam" id="TIGR01347"/>
    </source>
</evidence>
<accession>D6YW47</accession>
<dbReference type="NCBIfam" id="TIGR01347">
    <property type="entry name" value="sucB"/>
    <property type="match status" value="1"/>
</dbReference>
<keyword evidence="6 13" id="KW-0808">Transferase</keyword>
<evidence type="ECO:0000256" key="5">
    <source>
        <dbReference type="ARBA" id="ARBA00022532"/>
    </source>
</evidence>
<organism evidence="13 14">
    <name type="scientific">Waddlia chondrophila (strain ATCC VR-1470 / WSU 86-1044)</name>
    <dbReference type="NCBI Taxonomy" id="716544"/>
    <lineage>
        <taxon>Bacteria</taxon>
        <taxon>Pseudomonadati</taxon>
        <taxon>Chlamydiota</taxon>
        <taxon>Chlamydiia</taxon>
        <taxon>Parachlamydiales</taxon>
        <taxon>Waddliaceae</taxon>
        <taxon>Waddlia</taxon>
    </lineage>
</organism>
<evidence type="ECO:0000256" key="3">
    <source>
        <dbReference type="ARBA" id="ARBA00005145"/>
    </source>
</evidence>
<feature type="compositionally biased region" description="Basic and acidic residues" evidence="11">
    <location>
        <begin position="78"/>
        <end position="105"/>
    </location>
</feature>
<evidence type="ECO:0000256" key="4">
    <source>
        <dbReference type="ARBA" id="ARBA00007317"/>
    </source>
</evidence>
<dbReference type="PROSITE" id="PS00189">
    <property type="entry name" value="LIPOYL"/>
    <property type="match status" value="1"/>
</dbReference>
<dbReference type="Gene3D" id="3.30.559.10">
    <property type="entry name" value="Chloramphenicol acetyltransferase-like domain"/>
    <property type="match status" value="1"/>
</dbReference>
<feature type="domain" description="Lipoyl-binding" evidence="12">
    <location>
        <begin position="2"/>
        <end position="76"/>
    </location>
</feature>
<dbReference type="Gene3D" id="2.40.50.100">
    <property type="match status" value="1"/>
</dbReference>
<dbReference type="Proteomes" id="UP000001505">
    <property type="component" value="Chromosome"/>
</dbReference>
<gene>
    <name evidence="13" type="primary">sucB</name>
    <name evidence="13" type="ordered locus">wcw_0998</name>
</gene>
<dbReference type="InterPro" id="IPR000089">
    <property type="entry name" value="Biotin_lipoyl"/>
</dbReference>
<dbReference type="STRING" id="716544.wcw_0998"/>
<dbReference type="Pfam" id="PF00198">
    <property type="entry name" value="2-oxoacid_dh"/>
    <property type="match status" value="1"/>
</dbReference>
<keyword evidence="8 13" id="KW-0012">Acyltransferase</keyword>
<evidence type="ECO:0000313" key="14">
    <source>
        <dbReference type="Proteomes" id="UP000001505"/>
    </source>
</evidence>
<keyword evidence="14" id="KW-1185">Reference proteome</keyword>
<dbReference type="SUPFAM" id="SSF52777">
    <property type="entry name" value="CoA-dependent acyltransferases"/>
    <property type="match status" value="1"/>
</dbReference>
<evidence type="ECO:0000256" key="6">
    <source>
        <dbReference type="ARBA" id="ARBA00022679"/>
    </source>
</evidence>
<dbReference type="InterPro" id="IPR050537">
    <property type="entry name" value="2-oxoacid_dehydrogenase"/>
</dbReference>